<dbReference type="InterPro" id="IPR000623">
    <property type="entry name" value="Shikimate_kinase/TSH1"/>
</dbReference>
<dbReference type="GO" id="GO:0004765">
    <property type="term" value="F:shikimate kinase activity"/>
    <property type="evidence" value="ECO:0007669"/>
    <property type="project" value="TreeGrafter"/>
</dbReference>
<feature type="region of interest" description="Disordered" evidence="9">
    <location>
        <begin position="190"/>
        <end position="214"/>
    </location>
</feature>
<organism evidence="10">
    <name type="scientific">Prasinoderma singulare</name>
    <dbReference type="NCBI Taxonomy" id="676789"/>
    <lineage>
        <taxon>Eukaryota</taxon>
        <taxon>Viridiplantae</taxon>
        <taxon>Prasinodermophyta</taxon>
        <taxon>Prasinodermophyceae</taxon>
        <taxon>Prasinodermales</taxon>
        <taxon>Prasinodermaceae</taxon>
        <taxon>Prasinoderma</taxon>
    </lineage>
</organism>
<gene>
    <name evidence="10" type="ORF">PSIN1315_LOCUS7011</name>
</gene>
<dbReference type="PANTHER" id="PTHR21087">
    <property type="entry name" value="SHIKIMATE KINASE"/>
    <property type="match status" value="1"/>
</dbReference>
<evidence type="ECO:0000256" key="7">
    <source>
        <dbReference type="ARBA" id="ARBA00023141"/>
    </source>
</evidence>
<keyword evidence="3" id="KW-0808">Transferase</keyword>
<dbReference type="GO" id="GO:0005524">
    <property type="term" value="F:ATP binding"/>
    <property type="evidence" value="ECO:0007669"/>
    <property type="project" value="UniProtKB-KW"/>
</dbReference>
<proteinExistence type="inferred from homology"/>
<keyword evidence="8" id="KW-0175">Coiled coil</keyword>
<evidence type="ECO:0008006" key="11">
    <source>
        <dbReference type="Google" id="ProtNLM"/>
    </source>
</evidence>
<dbReference type="GO" id="GO:0005829">
    <property type="term" value="C:cytosol"/>
    <property type="evidence" value="ECO:0007669"/>
    <property type="project" value="TreeGrafter"/>
</dbReference>
<evidence type="ECO:0000256" key="8">
    <source>
        <dbReference type="SAM" id="Coils"/>
    </source>
</evidence>
<dbReference type="HAMAP" id="MF_00109">
    <property type="entry name" value="Shikimate_kinase"/>
    <property type="match status" value="1"/>
</dbReference>
<evidence type="ECO:0000313" key="10">
    <source>
        <dbReference type="EMBL" id="CAE0138656.1"/>
    </source>
</evidence>
<evidence type="ECO:0000256" key="3">
    <source>
        <dbReference type="ARBA" id="ARBA00022679"/>
    </source>
</evidence>
<feature type="coiled-coil region" evidence="8">
    <location>
        <begin position="127"/>
        <end position="188"/>
    </location>
</feature>
<sequence length="214" mass="22925">MMGSGKSTVGSLLAEKLGYMAFDTDSVIEQATGSSVVSIFESEGEEAFRDMETDVLKQLSPLTRTVICTGGGAVLRSVNWGCMTHGISVWLDVPVATLARRVDAQGADSRPLAAGGDEEGDRSGEGVEAIEKRLEALREERKKSYGQADIHLEVPGAAEPERVCELVLDEMEVRVREVLTKRNMAEIQHDSGGFGIGNINTVQDDSGNGSQPLL</sequence>
<accession>A0A7S3BLX0</accession>
<dbReference type="PRINTS" id="PR01100">
    <property type="entry name" value="SHIKIMTKNASE"/>
</dbReference>
<evidence type="ECO:0000256" key="1">
    <source>
        <dbReference type="ARBA" id="ARBA00006997"/>
    </source>
</evidence>
<evidence type="ECO:0000256" key="4">
    <source>
        <dbReference type="ARBA" id="ARBA00022741"/>
    </source>
</evidence>
<keyword evidence="4" id="KW-0547">Nucleotide-binding</keyword>
<dbReference type="PANTHER" id="PTHR21087:SF16">
    <property type="entry name" value="SHIKIMATE KINASE 1, CHLOROPLASTIC"/>
    <property type="match status" value="1"/>
</dbReference>
<dbReference type="EMBL" id="HBHY01010863">
    <property type="protein sequence ID" value="CAE0138656.1"/>
    <property type="molecule type" value="Transcribed_RNA"/>
</dbReference>
<evidence type="ECO:0000256" key="6">
    <source>
        <dbReference type="ARBA" id="ARBA00022840"/>
    </source>
</evidence>
<dbReference type="SUPFAM" id="SSF52540">
    <property type="entry name" value="P-loop containing nucleoside triphosphate hydrolases"/>
    <property type="match status" value="1"/>
</dbReference>
<keyword evidence="2" id="KW-0028">Amino-acid biosynthesis</keyword>
<dbReference type="CDD" id="cd00464">
    <property type="entry name" value="SK"/>
    <property type="match status" value="1"/>
</dbReference>
<keyword evidence="7" id="KW-0057">Aromatic amino acid biosynthesis</keyword>
<protein>
    <recommendedName>
        <fullName evidence="11">Shikimate kinase</fullName>
    </recommendedName>
</protein>
<reference evidence="10" key="1">
    <citation type="submission" date="2021-01" db="EMBL/GenBank/DDBJ databases">
        <authorList>
            <person name="Corre E."/>
            <person name="Pelletier E."/>
            <person name="Niang G."/>
            <person name="Scheremetjew M."/>
            <person name="Finn R."/>
            <person name="Kale V."/>
            <person name="Holt S."/>
            <person name="Cochrane G."/>
            <person name="Meng A."/>
            <person name="Brown T."/>
            <person name="Cohen L."/>
        </authorList>
    </citation>
    <scope>NUCLEOTIDE SEQUENCE</scope>
    <source>
        <strain evidence="10">RCC927</strain>
    </source>
</reference>
<dbReference type="Gene3D" id="3.40.50.300">
    <property type="entry name" value="P-loop containing nucleotide triphosphate hydrolases"/>
    <property type="match status" value="1"/>
</dbReference>
<comment type="similarity">
    <text evidence="1">Belongs to the shikimate kinase family.</text>
</comment>
<feature type="region of interest" description="Disordered" evidence="9">
    <location>
        <begin position="106"/>
        <end position="127"/>
    </location>
</feature>
<dbReference type="AlphaFoldDB" id="A0A7S3BLX0"/>
<evidence type="ECO:0000256" key="2">
    <source>
        <dbReference type="ARBA" id="ARBA00022605"/>
    </source>
</evidence>
<evidence type="ECO:0000256" key="9">
    <source>
        <dbReference type="SAM" id="MobiDB-lite"/>
    </source>
</evidence>
<keyword evidence="5" id="KW-0418">Kinase</keyword>
<dbReference type="Pfam" id="PF01202">
    <property type="entry name" value="SKI"/>
    <property type="match status" value="1"/>
</dbReference>
<name>A0A7S3BLX0_9VIRI</name>
<keyword evidence="6" id="KW-0067">ATP-binding</keyword>
<dbReference type="InterPro" id="IPR031322">
    <property type="entry name" value="Shikimate/glucono_kinase"/>
</dbReference>
<dbReference type="GO" id="GO:0008652">
    <property type="term" value="P:amino acid biosynthetic process"/>
    <property type="evidence" value="ECO:0007669"/>
    <property type="project" value="UniProtKB-KW"/>
</dbReference>
<dbReference type="InterPro" id="IPR027417">
    <property type="entry name" value="P-loop_NTPase"/>
</dbReference>
<dbReference type="GO" id="GO:0009073">
    <property type="term" value="P:aromatic amino acid family biosynthetic process"/>
    <property type="evidence" value="ECO:0007669"/>
    <property type="project" value="UniProtKB-KW"/>
</dbReference>
<feature type="compositionally biased region" description="Polar residues" evidence="9">
    <location>
        <begin position="198"/>
        <end position="214"/>
    </location>
</feature>
<evidence type="ECO:0000256" key="5">
    <source>
        <dbReference type="ARBA" id="ARBA00022777"/>
    </source>
</evidence>